<protein>
    <submittedName>
        <fullName evidence="1">Uncharacterized protein</fullName>
    </submittedName>
</protein>
<accession>A0AAD9DE05</accession>
<dbReference type="AlphaFoldDB" id="A0AAD9DE05"/>
<dbReference type="EMBL" id="JATAAI010000011">
    <property type="protein sequence ID" value="KAK1742243.1"/>
    <property type="molecule type" value="Genomic_DNA"/>
</dbReference>
<evidence type="ECO:0000313" key="1">
    <source>
        <dbReference type="EMBL" id="KAK1742243.1"/>
    </source>
</evidence>
<dbReference type="Proteomes" id="UP001224775">
    <property type="component" value="Unassembled WGS sequence"/>
</dbReference>
<name>A0AAD9DE05_9STRA</name>
<sequence length="139" mass="15935">MRRNIGAIKQILSNGPADGDGYEDVGGKTEAIRTWIRSVLRKIVHYKSHHHRYLNEAAATLELALWKKRLSEINIPEGDDEDEGRAKCRVKCGADIVMKNVLPFLELPPYTFEDRIREGGRRHEEEGRNVLYSFFGVDL</sequence>
<comment type="caution">
    <text evidence="1">The sequence shown here is derived from an EMBL/GenBank/DDBJ whole genome shotgun (WGS) entry which is preliminary data.</text>
</comment>
<reference evidence="1" key="1">
    <citation type="submission" date="2023-06" db="EMBL/GenBank/DDBJ databases">
        <title>Survivors Of The Sea: Transcriptome response of Skeletonema marinoi to long-term dormancy.</title>
        <authorList>
            <person name="Pinder M.I.M."/>
            <person name="Kourtchenko O."/>
            <person name="Robertson E.K."/>
            <person name="Larsson T."/>
            <person name="Maumus F."/>
            <person name="Osuna-Cruz C.M."/>
            <person name="Vancaester E."/>
            <person name="Stenow R."/>
            <person name="Vandepoele K."/>
            <person name="Ploug H."/>
            <person name="Bruchert V."/>
            <person name="Godhe A."/>
            <person name="Topel M."/>
        </authorList>
    </citation>
    <scope>NUCLEOTIDE SEQUENCE</scope>
    <source>
        <strain evidence="1">R05AC</strain>
    </source>
</reference>
<organism evidence="1 2">
    <name type="scientific">Skeletonema marinoi</name>
    <dbReference type="NCBI Taxonomy" id="267567"/>
    <lineage>
        <taxon>Eukaryota</taxon>
        <taxon>Sar</taxon>
        <taxon>Stramenopiles</taxon>
        <taxon>Ochrophyta</taxon>
        <taxon>Bacillariophyta</taxon>
        <taxon>Coscinodiscophyceae</taxon>
        <taxon>Thalassiosirophycidae</taxon>
        <taxon>Thalassiosirales</taxon>
        <taxon>Skeletonemataceae</taxon>
        <taxon>Skeletonema</taxon>
        <taxon>Skeletonema marinoi-dohrnii complex</taxon>
    </lineage>
</organism>
<proteinExistence type="predicted"/>
<evidence type="ECO:0000313" key="2">
    <source>
        <dbReference type="Proteomes" id="UP001224775"/>
    </source>
</evidence>
<gene>
    <name evidence="1" type="ORF">QTG54_006808</name>
</gene>
<keyword evidence="2" id="KW-1185">Reference proteome</keyword>